<proteinExistence type="predicted"/>
<comment type="caution">
    <text evidence="1">The sequence shown here is derived from an EMBL/GenBank/DDBJ whole genome shotgun (WGS) entry which is preliminary data.</text>
</comment>
<gene>
    <name evidence="1" type="ORF">RRG08_035038</name>
</gene>
<protein>
    <submittedName>
        <fullName evidence="1">Uncharacterized protein</fullName>
    </submittedName>
</protein>
<organism evidence="1 2">
    <name type="scientific">Elysia crispata</name>
    <name type="common">lettuce slug</name>
    <dbReference type="NCBI Taxonomy" id="231223"/>
    <lineage>
        <taxon>Eukaryota</taxon>
        <taxon>Metazoa</taxon>
        <taxon>Spiralia</taxon>
        <taxon>Lophotrochozoa</taxon>
        <taxon>Mollusca</taxon>
        <taxon>Gastropoda</taxon>
        <taxon>Heterobranchia</taxon>
        <taxon>Euthyneura</taxon>
        <taxon>Panpulmonata</taxon>
        <taxon>Sacoglossa</taxon>
        <taxon>Placobranchoidea</taxon>
        <taxon>Plakobranchidae</taxon>
        <taxon>Elysia</taxon>
    </lineage>
</organism>
<dbReference type="EMBL" id="JAWDGP010003399">
    <property type="protein sequence ID" value="KAK3774609.1"/>
    <property type="molecule type" value="Genomic_DNA"/>
</dbReference>
<keyword evidence="2" id="KW-1185">Reference proteome</keyword>
<accession>A0AAE0ZS55</accession>
<name>A0AAE0ZS55_9GAST</name>
<dbReference type="AlphaFoldDB" id="A0AAE0ZS55"/>
<reference evidence="1" key="1">
    <citation type="journal article" date="2023" name="G3 (Bethesda)">
        <title>A reference genome for the long-term kleptoplast-retaining sea slug Elysia crispata morphotype clarki.</title>
        <authorList>
            <person name="Eastman K.E."/>
            <person name="Pendleton A.L."/>
            <person name="Shaikh M.A."/>
            <person name="Suttiyut T."/>
            <person name="Ogas R."/>
            <person name="Tomko P."/>
            <person name="Gavelis G."/>
            <person name="Widhalm J.R."/>
            <person name="Wisecaver J.H."/>
        </authorList>
    </citation>
    <scope>NUCLEOTIDE SEQUENCE</scope>
    <source>
        <strain evidence="1">ECLA1</strain>
    </source>
</reference>
<sequence>MSSEPCFRRPTAAPYTAAAGERLDQMERCCPSELVSCFDSLDLELIKSKVQYRYCILQVRWSNDFGGQG</sequence>
<evidence type="ECO:0000313" key="1">
    <source>
        <dbReference type="EMBL" id="KAK3774609.1"/>
    </source>
</evidence>
<dbReference type="Proteomes" id="UP001283361">
    <property type="component" value="Unassembled WGS sequence"/>
</dbReference>
<evidence type="ECO:0000313" key="2">
    <source>
        <dbReference type="Proteomes" id="UP001283361"/>
    </source>
</evidence>